<dbReference type="PANTHER" id="PTHR21231:SF3">
    <property type="entry name" value="GPN-LOOP GTPASE 2"/>
    <property type="match status" value="1"/>
</dbReference>
<comment type="function">
    <text evidence="1 8">Small GTPase required for proper localization of RNA polymerase II and III (RNAPII and RNAPIII). May act at an RNAP assembly step prior to nuclear import.</text>
</comment>
<evidence type="ECO:0000256" key="1">
    <source>
        <dbReference type="ARBA" id="ARBA00003181"/>
    </source>
</evidence>
<organism evidence="9 10">
    <name type="scientific">Sipha flava</name>
    <name type="common">yellow sugarcane aphid</name>
    <dbReference type="NCBI Taxonomy" id="143950"/>
    <lineage>
        <taxon>Eukaryota</taxon>
        <taxon>Metazoa</taxon>
        <taxon>Ecdysozoa</taxon>
        <taxon>Arthropoda</taxon>
        <taxon>Hexapoda</taxon>
        <taxon>Insecta</taxon>
        <taxon>Pterygota</taxon>
        <taxon>Neoptera</taxon>
        <taxon>Paraneoptera</taxon>
        <taxon>Hemiptera</taxon>
        <taxon>Sternorrhyncha</taxon>
        <taxon>Aphidomorpha</taxon>
        <taxon>Aphidoidea</taxon>
        <taxon>Aphididae</taxon>
        <taxon>Sipha</taxon>
    </lineage>
</organism>
<keyword evidence="9" id="KW-1185">Reference proteome</keyword>
<dbReference type="AlphaFoldDB" id="A0A8B8GC30"/>
<accession>A0A8B8GC30</accession>
<dbReference type="Gene3D" id="3.40.50.300">
    <property type="entry name" value="P-loop containing nucleotide triphosphate hydrolases"/>
    <property type="match status" value="1"/>
</dbReference>
<keyword evidence="6 8" id="KW-0342">GTP-binding</keyword>
<dbReference type="RefSeq" id="XP_025420277.1">
    <property type="nucleotide sequence ID" value="XM_025564492.1"/>
</dbReference>
<dbReference type="PANTHER" id="PTHR21231">
    <property type="entry name" value="XPA-BINDING PROTEIN 1-RELATED"/>
    <property type="match status" value="1"/>
</dbReference>
<evidence type="ECO:0000256" key="5">
    <source>
        <dbReference type="ARBA" id="ARBA00022801"/>
    </source>
</evidence>
<evidence type="ECO:0000256" key="4">
    <source>
        <dbReference type="ARBA" id="ARBA00022741"/>
    </source>
</evidence>
<evidence type="ECO:0000256" key="7">
    <source>
        <dbReference type="ARBA" id="ARBA00046611"/>
    </source>
</evidence>
<dbReference type="InterPro" id="IPR004130">
    <property type="entry name" value="Gpn"/>
</dbReference>
<keyword evidence="5 8" id="KW-0378">Hydrolase</keyword>
<sequence>MDYVNLGPNGSLIYCIEYLEKRLDWFLEKLRQFNNYYLLFDCPGQVEIYTHHNSMKNIMSAITNKLDLRLCCVQLIDCHYCSDPGKYISALLMCTSTMYQMELPHVNILSKIDVAIKHKSKLLFNLDYYTDVLSLDHLLNALQNDPLTARYHRLNKAIVSLIEGQNIVSFVPLNVKDKRTIELVRKTIDRANGYIFSPEENQNAEMLNSVMKLDINDLTLDVLEDLPKTDSTEMMQN</sequence>
<evidence type="ECO:0000256" key="6">
    <source>
        <dbReference type="ARBA" id="ARBA00023134"/>
    </source>
</evidence>
<evidence type="ECO:0000313" key="10">
    <source>
        <dbReference type="RefSeq" id="XP_025420277.1"/>
    </source>
</evidence>
<name>A0A8B8GC30_9HEMI</name>
<evidence type="ECO:0000256" key="2">
    <source>
        <dbReference type="ARBA" id="ARBA00005290"/>
    </source>
</evidence>
<reference evidence="10" key="1">
    <citation type="submission" date="2025-08" db="UniProtKB">
        <authorList>
            <consortium name="RefSeq"/>
        </authorList>
    </citation>
    <scope>IDENTIFICATION</scope>
    <source>
        <tissue evidence="10">Whole body</tissue>
    </source>
</reference>
<dbReference type="SUPFAM" id="SSF52540">
    <property type="entry name" value="P-loop containing nucleoside triphosphate hydrolases"/>
    <property type="match status" value="1"/>
</dbReference>
<dbReference type="GO" id="GO:0005525">
    <property type="term" value="F:GTP binding"/>
    <property type="evidence" value="ECO:0007669"/>
    <property type="project" value="UniProtKB-KW"/>
</dbReference>
<dbReference type="OrthoDB" id="5839at2759"/>
<dbReference type="GO" id="GO:0003924">
    <property type="term" value="F:GTPase activity"/>
    <property type="evidence" value="ECO:0007669"/>
    <property type="project" value="TreeGrafter"/>
</dbReference>
<dbReference type="Proteomes" id="UP000694846">
    <property type="component" value="Unplaced"/>
</dbReference>
<dbReference type="GO" id="GO:0005737">
    <property type="term" value="C:cytoplasm"/>
    <property type="evidence" value="ECO:0007669"/>
    <property type="project" value="TreeGrafter"/>
</dbReference>
<dbReference type="GeneID" id="112690474"/>
<comment type="similarity">
    <text evidence="2 8">Belongs to the GPN-loop GTPase family.</text>
</comment>
<evidence type="ECO:0000313" key="9">
    <source>
        <dbReference type="Proteomes" id="UP000694846"/>
    </source>
</evidence>
<gene>
    <name evidence="10" type="primary">LOC112690474</name>
</gene>
<dbReference type="Pfam" id="PF03029">
    <property type="entry name" value="ATP_bind_1"/>
    <property type="match status" value="1"/>
</dbReference>
<protein>
    <recommendedName>
        <fullName evidence="3 8">GPN-loop GTPase 2</fullName>
    </recommendedName>
</protein>
<dbReference type="FunFam" id="3.40.50.300:FF:000338">
    <property type="entry name" value="GPN-loop GTPase 2"/>
    <property type="match status" value="1"/>
</dbReference>
<comment type="subunit">
    <text evidence="7">Heterodimers with GPN1 or GPN3. Binds to RNA polymerase II (RNAPII).</text>
</comment>
<dbReference type="InterPro" id="IPR027417">
    <property type="entry name" value="P-loop_NTPase"/>
</dbReference>
<evidence type="ECO:0000256" key="3">
    <source>
        <dbReference type="ARBA" id="ARBA00014588"/>
    </source>
</evidence>
<evidence type="ECO:0000256" key="8">
    <source>
        <dbReference type="RuleBase" id="RU365059"/>
    </source>
</evidence>
<keyword evidence="4 8" id="KW-0547">Nucleotide-binding</keyword>
<proteinExistence type="inferred from homology"/>